<dbReference type="EMBL" id="CP003322">
    <property type="protein sequence ID" value="AFC45999.1"/>
    <property type="molecule type" value="Genomic_DNA"/>
</dbReference>
<organism evidence="1 2">
    <name type="scientific">Mycobacterium intracellulare (strain ATCC 13950 / DSM 43223 / JCM 6384 / NCTC 13025 / 3600)</name>
    <dbReference type="NCBI Taxonomy" id="487521"/>
    <lineage>
        <taxon>Bacteria</taxon>
        <taxon>Bacillati</taxon>
        <taxon>Actinomycetota</taxon>
        <taxon>Actinomycetes</taxon>
        <taxon>Mycobacteriales</taxon>
        <taxon>Mycobacteriaceae</taxon>
        <taxon>Mycobacterium</taxon>
        <taxon>Mycobacterium avium complex (MAC)</taxon>
    </lineage>
</organism>
<protein>
    <submittedName>
        <fullName evidence="1">Uncharacterized protein</fullName>
    </submittedName>
</protein>
<accession>H8IWB5</accession>
<dbReference type="AlphaFoldDB" id="H8IWB5"/>
<dbReference type="Proteomes" id="UP000008004">
    <property type="component" value="Chromosome"/>
</dbReference>
<dbReference type="KEGG" id="mia:OCU_47800"/>
<dbReference type="HOGENOM" id="CLU_3155062_0_0_11"/>
<evidence type="ECO:0000313" key="2">
    <source>
        <dbReference type="Proteomes" id="UP000008004"/>
    </source>
</evidence>
<gene>
    <name evidence="1" type="ordered locus">OCU_47800</name>
</gene>
<sequence length="48" mass="4896">MRAAPDGGAQFVDDRQSIVDGACGTDDYGERAIGAAAWGRQGAVCRPG</sequence>
<evidence type="ECO:0000313" key="1">
    <source>
        <dbReference type="EMBL" id="AFC45999.1"/>
    </source>
</evidence>
<proteinExistence type="predicted"/>
<name>H8IWB5_MYCIA</name>
<reference evidence="1 2" key="1">
    <citation type="journal article" date="2012" name="J. Bacteriol.">
        <title>Complete genome sequence of Mycobacterium intracellulare strain ATCC 13950T.</title>
        <authorList>
            <person name="Kim B.J."/>
            <person name="Choi B.S."/>
            <person name="Lim J.S."/>
            <person name="Choi I.Y."/>
            <person name="Lee J.H."/>
            <person name="Chun J."/>
            <person name="Kook Y.H."/>
            <person name="Kim B.J."/>
        </authorList>
    </citation>
    <scope>NUCLEOTIDE SEQUENCE [LARGE SCALE GENOMIC DNA]</scope>
    <source>
        <strain evidence="2">ATCC 13950 / DSM 43223 / JCM 6384 / NCTC 13025 / 3600</strain>
    </source>
</reference>